<dbReference type="Proteomes" id="UP000186817">
    <property type="component" value="Unassembled WGS sequence"/>
</dbReference>
<protein>
    <submittedName>
        <fullName evidence="2">Uncharacterized protein</fullName>
    </submittedName>
</protein>
<dbReference type="EMBL" id="LSRX01000485">
    <property type="protein sequence ID" value="OLP95931.1"/>
    <property type="molecule type" value="Genomic_DNA"/>
</dbReference>
<feature type="compositionally biased region" description="Polar residues" evidence="1">
    <location>
        <begin position="569"/>
        <end position="579"/>
    </location>
</feature>
<sequence length="782" mass="85118">MGAGLDRAPEAVQQPRAVDSSLDLHAMAEGALPARRHGIEVPPRPGHRIGLGVSVVPDERPCDLAPAESAPVAVRLAASALSEVPSLRPVAPSSGRSLVDVPFAEAWRLIQGGEPADEVAQHYREGITPDEASSRAFQALLRPPSGEPAPQAQNKWRIGSQGREEGPSCEAGSLQIFTWWSICQILAGESSLDGGPIVSWRFRCTVVGDLPRGRVPRALRPTVGWPMDWPAGRFAEGNTPQKFFVFWSRAWIRTGASRPLPLAVAQSVFHSVCHWLHIHSPLATMNPHRPGEGPANITDRMDHGAGLPLSGGGAAKPAGPVVADAGASAGVLVPTQVPVSTAPIGELSASALASASSSAAAPASATISGPAHGAYPDRMRHPATQHCRGQEKSVTEQALIPTVEEEQNATSSTDAGCRLCKDEMDSGDLVEAWALQLWQREYRPRVEDHLERVPEHPAGMDWHLRAIARSFAHMSQEASQALLLRLGVEDPLPFLLRAGRPCIQIHPAMEHVPEQMDLDKEEWECFGNLLGKRPLALGMESPNKYPHPSGKGVPQQGGSRQRPLPPQRGSRQTAPSQGSRTKEEHREKSGTSSDQLLYKVAKALIVQSDYMSRLQSDHTVIFTFRNGDGPQLMAQLLHEVTANWRDQQGHQAKAQEMGWVTSDLEYNYLDWNAEEQRLVPRQEGTLTQVQVLADARRLKTLLKEQELIIKYSASRNAQPNSASETATFILELSLQIPAAAEAMAIFRKWFASSALLLLSLRLKPARPERSPLIKEIQEAVGW</sequence>
<keyword evidence="3" id="KW-1185">Reference proteome</keyword>
<feature type="compositionally biased region" description="Basic and acidic residues" evidence="1">
    <location>
        <begin position="580"/>
        <end position="589"/>
    </location>
</feature>
<reference evidence="2 3" key="1">
    <citation type="submission" date="2016-02" db="EMBL/GenBank/DDBJ databases">
        <title>Genome analysis of coral dinoflagellate symbionts highlights evolutionary adaptations to a symbiotic lifestyle.</title>
        <authorList>
            <person name="Aranda M."/>
            <person name="Li Y."/>
            <person name="Liew Y.J."/>
            <person name="Baumgarten S."/>
            <person name="Simakov O."/>
            <person name="Wilson M."/>
            <person name="Piel J."/>
            <person name="Ashoor H."/>
            <person name="Bougouffa S."/>
            <person name="Bajic V.B."/>
            <person name="Ryu T."/>
            <person name="Ravasi T."/>
            <person name="Bayer T."/>
            <person name="Micklem G."/>
            <person name="Kim H."/>
            <person name="Bhak J."/>
            <person name="Lajeunesse T.C."/>
            <person name="Voolstra C.R."/>
        </authorList>
    </citation>
    <scope>NUCLEOTIDE SEQUENCE [LARGE SCALE GENOMIC DNA]</scope>
    <source>
        <strain evidence="2 3">CCMP2467</strain>
    </source>
</reference>
<dbReference type="AlphaFoldDB" id="A0A1Q9DL82"/>
<evidence type="ECO:0000313" key="2">
    <source>
        <dbReference type="EMBL" id="OLP95931.1"/>
    </source>
</evidence>
<comment type="caution">
    <text evidence="2">The sequence shown here is derived from an EMBL/GenBank/DDBJ whole genome shotgun (WGS) entry which is preliminary data.</text>
</comment>
<evidence type="ECO:0000256" key="1">
    <source>
        <dbReference type="SAM" id="MobiDB-lite"/>
    </source>
</evidence>
<dbReference type="OrthoDB" id="440840at2759"/>
<proteinExistence type="predicted"/>
<name>A0A1Q9DL82_SYMMI</name>
<evidence type="ECO:0000313" key="3">
    <source>
        <dbReference type="Proteomes" id="UP000186817"/>
    </source>
</evidence>
<gene>
    <name evidence="2" type="ORF">AK812_SmicGene21883</name>
</gene>
<organism evidence="2 3">
    <name type="scientific">Symbiodinium microadriaticum</name>
    <name type="common">Dinoflagellate</name>
    <name type="synonym">Zooxanthella microadriatica</name>
    <dbReference type="NCBI Taxonomy" id="2951"/>
    <lineage>
        <taxon>Eukaryota</taxon>
        <taxon>Sar</taxon>
        <taxon>Alveolata</taxon>
        <taxon>Dinophyceae</taxon>
        <taxon>Suessiales</taxon>
        <taxon>Symbiodiniaceae</taxon>
        <taxon>Symbiodinium</taxon>
    </lineage>
</organism>
<feature type="region of interest" description="Disordered" evidence="1">
    <location>
        <begin position="537"/>
        <end position="593"/>
    </location>
</feature>
<accession>A0A1Q9DL82</accession>